<evidence type="ECO:0000256" key="2">
    <source>
        <dbReference type="ARBA" id="ARBA00022679"/>
    </source>
</evidence>
<dbReference type="AlphaFoldDB" id="A0A930YQE8"/>
<feature type="domain" description="Glycosyltransferase subfamily 4-like N-terminal" evidence="4">
    <location>
        <begin position="26"/>
        <end position="198"/>
    </location>
</feature>
<gene>
    <name evidence="5" type="ORF">ISU10_13340</name>
</gene>
<dbReference type="InterPro" id="IPR050194">
    <property type="entry name" value="Glycosyltransferase_grp1"/>
</dbReference>
<comment type="caution">
    <text evidence="5">The sequence shown here is derived from an EMBL/GenBank/DDBJ whole genome shotgun (WGS) entry which is preliminary data.</text>
</comment>
<dbReference type="Gene3D" id="3.40.50.2000">
    <property type="entry name" value="Glycogen Phosphorylase B"/>
    <property type="match status" value="2"/>
</dbReference>
<dbReference type="SUPFAM" id="SSF53756">
    <property type="entry name" value="UDP-Glycosyltransferase/glycogen phosphorylase"/>
    <property type="match status" value="1"/>
</dbReference>
<keyword evidence="2" id="KW-0808">Transferase</keyword>
<evidence type="ECO:0000313" key="5">
    <source>
        <dbReference type="EMBL" id="MBF4768750.1"/>
    </source>
</evidence>
<keyword evidence="1" id="KW-0328">Glycosyltransferase</keyword>
<reference evidence="5" key="1">
    <citation type="submission" date="2020-11" db="EMBL/GenBank/DDBJ databases">
        <title>Nocardioides cynanchi sp. nov., isolated from soil of rhizosphere of Cynanchum wilfordii.</title>
        <authorList>
            <person name="Lee J.-S."/>
            <person name="Suh M.K."/>
            <person name="Kim J.-S."/>
        </authorList>
    </citation>
    <scope>NUCLEOTIDE SEQUENCE</scope>
    <source>
        <strain evidence="5">KCTC 19276</strain>
    </source>
</reference>
<proteinExistence type="predicted"/>
<dbReference type="Pfam" id="PF13579">
    <property type="entry name" value="Glyco_trans_4_4"/>
    <property type="match status" value="1"/>
</dbReference>
<dbReference type="InterPro" id="IPR028098">
    <property type="entry name" value="Glyco_trans_4-like_N"/>
</dbReference>
<dbReference type="RefSeq" id="WP_194696886.1">
    <property type="nucleotide sequence ID" value="NZ_JADKPO010000016.1"/>
</dbReference>
<dbReference type="Pfam" id="PF13692">
    <property type="entry name" value="Glyco_trans_1_4"/>
    <property type="match status" value="1"/>
</dbReference>
<dbReference type="PANTHER" id="PTHR45947:SF3">
    <property type="entry name" value="SULFOQUINOVOSYL TRANSFERASE SQD2"/>
    <property type="match status" value="1"/>
</dbReference>
<evidence type="ECO:0000256" key="1">
    <source>
        <dbReference type="ARBA" id="ARBA00022676"/>
    </source>
</evidence>
<dbReference type="GO" id="GO:0016757">
    <property type="term" value="F:glycosyltransferase activity"/>
    <property type="evidence" value="ECO:0007669"/>
    <property type="project" value="UniProtKB-KW"/>
</dbReference>
<dbReference type="GO" id="GO:1901137">
    <property type="term" value="P:carbohydrate derivative biosynthetic process"/>
    <property type="evidence" value="ECO:0007669"/>
    <property type="project" value="UniProtKB-ARBA"/>
</dbReference>
<organism evidence="5 6">
    <name type="scientific">Nocardioides agariphilus</name>
    <dbReference type="NCBI Taxonomy" id="433664"/>
    <lineage>
        <taxon>Bacteria</taxon>
        <taxon>Bacillati</taxon>
        <taxon>Actinomycetota</taxon>
        <taxon>Actinomycetes</taxon>
        <taxon>Propionibacteriales</taxon>
        <taxon>Nocardioidaceae</taxon>
        <taxon>Nocardioides</taxon>
    </lineage>
</organism>
<dbReference type="Proteomes" id="UP000660668">
    <property type="component" value="Unassembled WGS sequence"/>
</dbReference>
<dbReference type="PANTHER" id="PTHR45947">
    <property type="entry name" value="SULFOQUINOVOSYL TRANSFERASE SQD2"/>
    <property type="match status" value="1"/>
</dbReference>
<protein>
    <submittedName>
        <fullName evidence="5">Glycosyltransferase family 4 protein</fullName>
    </submittedName>
</protein>
<dbReference type="CDD" id="cd03794">
    <property type="entry name" value="GT4_WbuB-like"/>
    <property type="match status" value="1"/>
</dbReference>
<sequence>MSGRTSARAGSGPWHVVTIVENLPLGADHRLRKQVETLLSHGCRVTVVCSRHELNAPYRSRADLTLVEYQPPPEPRGPLGQVVEYAWSGLAAVVLLARVRSRGRVDVVQLCQPPDMYFPLAGLLRRAGSRVVVDQRDMMPELLAARYPSAPRAVTRLLHLFERRTQRAVDHTITVNEHLRDRLEVAGGTGKVSVVWNGPVLARVDAARPAPELREGCAHLVVWVGKMGVQDRVELVVEVAEALVGQGRTDVRFAVIGDGERLEALRAEVTSRGLSPWVTCTGWLPEDRVFRYLATADVGLDTSLQHEVTPVKAIEYMSFGLPFAAFDLPETRKLAEDAALLAEPGDVDALARALAEILDHEPTRSRLSRAGRRRVEASLSWERQEPSFLAAVGPATDPGPPRSRARRHGSGEAWPGLERQVRPVG</sequence>
<feature type="region of interest" description="Disordered" evidence="3">
    <location>
        <begin position="388"/>
        <end position="425"/>
    </location>
</feature>
<evidence type="ECO:0000259" key="4">
    <source>
        <dbReference type="Pfam" id="PF13579"/>
    </source>
</evidence>
<evidence type="ECO:0000313" key="6">
    <source>
        <dbReference type="Proteomes" id="UP000660668"/>
    </source>
</evidence>
<name>A0A930YQE8_9ACTN</name>
<accession>A0A930YQE8</accession>
<keyword evidence="6" id="KW-1185">Reference proteome</keyword>
<evidence type="ECO:0000256" key="3">
    <source>
        <dbReference type="SAM" id="MobiDB-lite"/>
    </source>
</evidence>
<dbReference type="EMBL" id="JADKPO010000016">
    <property type="protein sequence ID" value="MBF4768750.1"/>
    <property type="molecule type" value="Genomic_DNA"/>
</dbReference>